<dbReference type="Gene3D" id="3.40.50.1820">
    <property type="entry name" value="alpha/beta hydrolase"/>
    <property type="match status" value="1"/>
</dbReference>
<evidence type="ECO:0000313" key="3">
    <source>
        <dbReference type="Proteomes" id="UP001279734"/>
    </source>
</evidence>
<evidence type="ECO:0000313" key="2">
    <source>
        <dbReference type="EMBL" id="GMH18743.1"/>
    </source>
</evidence>
<proteinExistence type="inferred from homology"/>
<accession>A0AAD3SWD0</accession>
<protein>
    <submittedName>
        <fullName evidence="2">Uncharacterized protein</fullName>
    </submittedName>
</protein>
<dbReference type="EMBL" id="BSYO01000019">
    <property type="protein sequence ID" value="GMH18743.1"/>
    <property type="molecule type" value="Genomic_DNA"/>
</dbReference>
<evidence type="ECO:0000256" key="1">
    <source>
        <dbReference type="ARBA" id="ARBA00008645"/>
    </source>
</evidence>
<reference evidence="2" key="1">
    <citation type="submission" date="2023-05" db="EMBL/GenBank/DDBJ databases">
        <title>Nepenthes gracilis genome sequencing.</title>
        <authorList>
            <person name="Fukushima K."/>
        </authorList>
    </citation>
    <scope>NUCLEOTIDE SEQUENCE</scope>
    <source>
        <strain evidence="2">SING2019-196</strain>
    </source>
</reference>
<organism evidence="2 3">
    <name type="scientific">Nepenthes gracilis</name>
    <name type="common">Slender pitcher plant</name>
    <dbReference type="NCBI Taxonomy" id="150966"/>
    <lineage>
        <taxon>Eukaryota</taxon>
        <taxon>Viridiplantae</taxon>
        <taxon>Streptophyta</taxon>
        <taxon>Embryophyta</taxon>
        <taxon>Tracheophyta</taxon>
        <taxon>Spermatophyta</taxon>
        <taxon>Magnoliopsida</taxon>
        <taxon>eudicotyledons</taxon>
        <taxon>Gunneridae</taxon>
        <taxon>Pentapetalae</taxon>
        <taxon>Caryophyllales</taxon>
        <taxon>Nepenthaceae</taxon>
        <taxon>Nepenthes</taxon>
    </lineage>
</organism>
<keyword evidence="3" id="KW-1185">Reference proteome</keyword>
<gene>
    <name evidence="2" type="ORF">Nepgr_020584</name>
</gene>
<comment type="caution">
    <text evidence="2">The sequence shown here is derived from an EMBL/GenBank/DDBJ whole genome shotgun (WGS) entry which is preliminary data.</text>
</comment>
<dbReference type="SUPFAM" id="SSF53474">
    <property type="entry name" value="alpha/beta-Hydrolases"/>
    <property type="match status" value="1"/>
</dbReference>
<dbReference type="InterPro" id="IPR029058">
    <property type="entry name" value="AB_hydrolase_fold"/>
</dbReference>
<dbReference type="Proteomes" id="UP001279734">
    <property type="component" value="Unassembled WGS sequence"/>
</dbReference>
<dbReference type="PANTHER" id="PTHR43039">
    <property type="entry name" value="ESTERASE-RELATED"/>
    <property type="match status" value="1"/>
</dbReference>
<comment type="similarity">
    <text evidence="1">Belongs to the AB hydrolase superfamily.</text>
</comment>
<dbReference type="AlphaFoldDB" id="A0AAD3SWD0"/>
<name>A0AAD3SWD0_NEPGR</name>
<sequence length="118" mass="13227">MSFAPEVIMQNNTEAVTFFEKDLMNLCQNITLDSARVVFLSDYRCVLPLVNVTTAIIQSRSDKVVPSDVPVYMKQHLGIPTELKILSTDGHFPMLTVPSLLLDFLKEVLGVEKKQTKA</sequence>